<dbReference type="EMBL" id="MF668286">
    <property type="protein sequence ID" value="ASZ74988.1"/>
    <property type="molecule type" value="Genomic_DNA"/>
</dbReference>
<sequence length="101" mass="11155">MLAYFGVLAVLLLAVLVCMIVAASKYGSGDNLGSGFWLVLSIAGMGILIWFAIDAGDYDKTSQECRSQGYTWVQEHGCYDLRHIPQKNLDKVLTPEQNQVK</sequence>
<evidence type="ECO:0000256" key="1">
    <source>
        <dbReference type="SAM" id="Phobius"/>
    </source>
</evidence>
<organism evidence="2 3">
    <name type="scientific">Rhodococcus phage Trina</name>
    <dbReference type="NCBI Taxonomy" id="2027905"/>
    <lineage>
        <taxon>Viruses</taxon>
        <taxon>Duplodnaviria</taxon>
        <taxon>Heunggongvirae</taxon>
        <taxon>Uroviricota</taxon>
        <taxon>Caudoviricetes</taxon>
        <taxon>Trinavirus</taxon>
        <taxon>Trinavirus trina</taxon>
    </lineage>
</organism>
<name>A0A2D0ZNN2_9CAUD</name>
<keyword evidence="1" id="KW-0812">Transmembrane</keyword>
<keyword evidence="3" id="KW-1185">Reference proteome</keyword>
<protein>
    <submittedName>
        <fullName evidence="2">Uncharacterized protein</fullName>
    </submittedName>
</protein>
<dbReference type="Proteomes" id="UP000231419">
    <property type="component" value="Segment"/>
</dbReference>
<proteinExistence type="predicted"/>
<evidence type="ECO:0000313" key="3">
    <source>
        <dbReference type="Proteomes" id="UP000231419"/>
    </source>
</evidence>
<feature type="transmembrane region" description="Helical" evidence="1">
    <location>
        <begin position="33"/>
        <end position="53"/>
    </location>
</feature>
<keyword evidence="1" id="KW-0472">Membrane</keyword>
<accession>A0A2D0ZNN2</accession>
<gene>
    <name evidence="2" type="ORF">SEA_TRINA_209</name>
</gene>
<reference evidence="3" key="1">
    <citation type="submission" date="2017-08" db="EMBL/GenBank/DDBJ databases">
        <authorList>
            <person name="de Groot N.N."/>
        </authorList>
    </citation>
    <scope>NUCLEOTIDE SEQUENCE [LARGE SCALE GENOMIC DNA]</scope>
</reference>
<evidence type="ECO:0000313" key="2">
    <source>
        <dbReference type="EMBL" id="ASZ74988.1"/>
    </source>
</evidence>
<keyword evidence="1" id="KW-1133">Transmembrane helix</keyword>